<dbReference type="PANTHER" id="PTHR31686:SF1">
    <property type="entry name" value="SULFITE EFFLUX PUMP SSU1"/>
    <property type="match status" value="1"/>
</dbReference>
<feature type="transmembrane region" description="Helical" evidence="8">
    <location>
        <begin position="118"/>
        <end position="146"/>
    </location>
</feature>
<dbReference type="AlphaFoldDB" id="A0A915TXX5"/>
<dbReference type="InterPro" id="IPR038665">
    <property type="entry name" value="Voltage-dep_anion_channel_sf"/>
</dbReference>
<dbReference type="Pfam" id="PF03595">
    <property type="entry name" value="SLAC1"/>
    <property type="match status" value="1"/>
</dbReference>
<feature type="transmembrane region" description="Helical" evidence="8">
    <location>
        <begin position="310"/>
        <end position="329"/>
    </location>
</feature>
<dbReference type="CDD" id="cd09318">
    <property type="entry name" value="TDT_SSU1"/>
    <property type="match status" value="1"/>
</dbReference>
<dbReference type="FunFam" id="1.50.10.150:FF:000004">
    <property type="entry name" value="Malic acid transporter"/>
    <property type="match status" value="1"/>
</dbReference>
<comment type="subcellular location">
    <subcellularLocation>
        <location evidence="1">Cell membrane</location>
        <topology evidence="1">Multi-pass membrane protein</topology>
    </subcellularLocation>
</comment>
<name>A0A915TXX5_9BACT</name>
<evidence type="ECO:0000313" key="9">
    <source>
        <dbReference type="EMBL" id="BCO08033.1"/>
    </source>
</evidence>
<evidence type="ECO:0000256" key="2">
    <source>
        <dbReference type="ARBA" id="ARBA00008566"/>
    </source>
</evidence>
<feature type="transmembrane region" description="Helical" evidence="8">
    <location>
        <begin position="158"/>
        <end position="181"/>
    </location>
</feature>
<feature type="transmembrane region" description="Helical" evidence="8">
    <location>
        <begin position="274"/>
        <end position="298"/>
    </location>
</feature>
<dbReference type="RefSeq" id="WP_267927965.1">
    <property type="nucleotide sequence ID" value="NZ_AP024233.1"/>
</dbReference>
<dbReference type="GO" id="GO:0000319">
    <property type="term" value="F:sulfite transmembrane transporter activity"/>
    <property type="evidence" value="ECO:0007669"/>
    <property type="project" value="TreeGrafter"/>
</dbReference>
<evidence type="ECO:0000313" key="10">
    <source>
        <dbReference type="Proteomes" id="UP001063350"/>
    </source>
</evidence>
<evidence type="ECO:0000256" key="7">
    <source>
        <dbReference type="ARBA" id="ARBA00023136"/>
    </source>
</evidence>
<evidence type="ECO:0000256" key="4">
    <source>
        <dbReference type="ARBA" id="ARBA00022475"/>
    </source>
</evidence>
<keyword evidence="10" id="KW-1185">Reference proteome</keyword>
<keyword evidence="3" id="KW-0813">Transport</keyword>
<evidence type="ECO:0000256" key="5">
    <source>
        <dbReference type="ARBA" id="ARBA00022692"/>
    </source>
</evidence>
<feature type="transmembrane region" description="Helical" evidence="8">
    <location>
        <begin position="46"/>
        <end position="70"/>
    </location>
</feature>
<keyword evidence="7 8" id="KW-0472">Membrane</keyword>
<feature type="transmembrane region" description="Helical" evidence="8">
    <location>
        <begin position="21"/>
        <end position="40"/>
    </location>
</feature>
<keyword evidence="4" id="KW-1003">Cell membrane</keyword>
<sequence length="383" mass="42219">MLQKPFSRLNHPLDVVRHFTPNWFAVTMGTGILALCLNKFPYHSTFLHSFAMGLWLLNIGLFALFSALFIGRILIFPSITLKLLKHPVQSMFLGCIPMGLVTIINGLLVFGTQLWGDAIIPIASCLWWVDSIMSVTCSLLVPYFMFTRQEHSMPSMTTVWLLPIVASEVAAASGGFLVPYLTGQSAVVVWIVSYVLWAISVPLAFGILIIFFQRLVLHKLPCENMAASIWLCLGPIGTAALGLLLLGSASQKLVQQGVFATSDLVIMGQVAEGFGLIVATMFWGFGLWWLAMAMLVTVHYLCKGMPFNMGWWAFTFPLGVYTAATLTLAQQTNIVFFYAFGATFVILLFVFWAIVAARTLHGGYHGHLIQAPCLVECHPEVAS</sequence>
<organism evidence="9 10">
    <name type="scientific">Desulfolithobacter dissulfuricans</name>
    <dbReference type="NCBI Taxonomy" id="2795293"/>
    <lineage>
        <taxon>Bacteria</taxon>
        <taxon>Pseudomonadati</taxon>
        <taxon>Thermodesulfobacteriota</taxon>
        <taxon>Desulfobulbia</taxon>
        <taxon>Desulfobulbales</taxon>
        <taxon>Desulfobulbaceae</taxon>
        <taxon>Desulfolithobacter</taxon>
    </lineage>
</organism>
<evidence type="ECO:0000256" key="6">
    <source>
        <dbReference type="ARBA" id="ARBA00022989"/>
    </source>
</evidence>
<proteinExistence type="inferred from homology"/>
<dbReference type="KEGG" id="ddu:GF1_04090"/>
<keyword evidence="6 8" id="KW-1133">Transmembrane helix</keyword>
<evidence type="ECO:0000256" key="1">
    <source>
        <dbReference type="ARBA" id="ARBA00004651"/>
    </source>
</evidence>
<comment type="similarity">
    <text evidence="2">Belongs to the tellurite-resistance/dicarboxylate transporter (TDT) family.</text>
</comment>
<feature type="transmembrane region" description="Helical" evidence="8">
    <location>
        <begin position="187"/>
        <end position="212"/>
    </location>
</feature>
<dbReference type="EMBL" id="AP024233">
    <property type="protein sequence ID" value="BCO08033.1"/>
    <property type="molecule type" value="Genomic_DNA"/>
</dbReference>
<dbReference type="GO" id="GO:0005886">
    <property type="term" value="C:plasma membrane"/>
    <property type="evidence" value="ECO:0007669"/>
    <property type="project" value="UniProtKB-SubCell"/>
</dbReference>
<protein>
    <submittedName>
        <fullName evidence="9">C4-dicarboxylate ABC transporter</fullName>
    </submittedName>
</protein>
<dbReference type="InterPro" id="IPR051629">
    <property type="entry name" value="Sulfite_efflux_TDT"/>
</dbReference>
<evidence type="ECO:0000256" key="8">
    <source>
        <dbReference type="SAM" id="Phobius"/>
    </source>
</evidence>
<dbReference type="PANTHER" id="PTHR31686">
    <property type="match status" value="1"/>
</dbReference>
<dbReference type="Proteomes" id="UP001063350">
    <property type="component" value="Chromosome"/>
</dbReference>
<feature type="transmembrane region" description="Helical" evidence="8">
    <location>
        <begin position="224"/>
        <end position="246"/>
    </location>
</feature>
<accession>A0A915TXX5</accession>
<gene>
    <name evidence="9" type="ORF">GF1_04090</name>
</gene>
<keyword evidence="5 8" id="KW-0812">Transmembrane</keyword>
<dbReference type="Gene3D" id="1.50.10.150">
    <property type="entry name" value="Voltage-dependent anion channel"/>
    <property type="match status" value="1"/>
</dbReference>
<dbReference type="InterPro" id="IPR004695">
    <property type="entry name" value="SLAC1/Mae1/Ssu1/TehA"/>
</dbReference>
<feature type="transmembrane region" description="Helical" evidence="8">
    <location>
        <begin position="91"/>
        <end position="112"/>
    </location>
</feature>
<reference evidence="9" key="1">
    <citation type="submission" date="2020-12" db="EMBL/GenBank/DDBJ databases">
        <title>Desulfobium dissulfuricans gen. nov., sp. nov., a novel mesophilic, sulfate-reducing bacterium isolated from a deep-sea hydrothermal vent.</title>
        <authorList>
            <person name="Hashimoto Y."/>
            <person name="Tame A."/>
            <person name="Sawayama S."/>
            <person name="Miyazaki J."/>
            <person name="Takai K."/>
            <person name="Nakagawa S."/>
        </authorList>
    </citation>
    <scope>NUCLEOTIDE SEQUENCE</scope>
    <source>
        <strain evidence="9">GF1</strain>
    </source>
</reference>
<feature type="transmembrane region" description="Helical" evidence="8">
    <location>
        <begin position="335"/>
        <end position="355"/>
    </location>
</feature>
<evidence type="ECO:0000256" key="3">
    <source>
        <dbReference type="ARBA" id="ARBA00022448"/>
    </source>
</evidence>